<dbReference type="Gene3D" id="3.30.465.10">
    <property type="match status" value="1"/>
</dbReference>
<dbReference type="GO" id="GO:0016491">
    <property type="term" value="F:oxidoreductase activity"/>
    <property type="evidence" value="ECO:0007669"/>
    <property type="project" value="UniProtKB-KW"/>
</dbReference>
<reference evidence="7 8" key="2">
    <citation type="submission" date="2019-09" db="EMBL/GenBank/DDBJ databases">
        <authorList>
            <person name="Jin C."/>
        </authorList>
    </citation>
    <scope>NUCLEOTIDE SEQUENCE [LARGE SCALE GENOMIC DNA]</scope>
    <source>
        <strain evidence="7 8">AN110305</strain>
    </source>
</reference>
<dbReference type="PROSITE" id="PS51387">
    <property type="entry name" value="FAD_PCMH"/>
    <property type="match status" value="1"/>
</dbReference>
<evidence type="ECO:0000313" key="7">
    <source>
        <dbReference type="EMBL" id="KAA2256530.1"/>
    </source>
</evidence>
<keyword evidence="5" id="KW-0560">Oxidoreductase</keyword>
<dbReference type="InterPro" id="IPR016169">
    <property type="entry name" value="FAD-bd_PCMH_sub2"/>
</dbReference>
<gene>
    <name evidence="7" type="ORF">F0L68_26200</name>
</gene>
<feature type="domain" description="FAD-binding PCMH-type" evidence="6">
    <location>
        <begin position="34"/>
        <end position="202"/>
    </location>
</feature>
<evidence type="ECO:0000259" key="6">
    <source>
        <dbReference type="PROSITE" id="PS51387"/>
    </source>
</evidence>
<keyword evidence="8" id="KW-1185">Reference proteome</keyword>
<sequence>MGEMSDLRSVVRGTVLLAGDDGFDDARRPWNLAIEQPVLAVVEAADADDVSALVRYARSIGVAVSAQPSGHGASGNTDGVILLRTRRLDEVVVDAAARTARVGAGVASRAVQTAATAHGLTGMPGSSPVVSVTGYTLGGGLGWFARKYGWAADHVTAFEIVDAEGNQSRVTADADPDLFWALRGGGGDIALVTAIEYGLHHEPDLFGGRMVWPAERAPEVLAAFRAVTADAPQELTLWADLFQFPGSSPIVSVDVTYLGGEADARALLTPLDGVDGLLSDSRAVLPMIELGSITADPTDPGPGSSRAELLTDLDDLTVKALLAEPIAPLLAVQIRHLGGALAQASDSPHGAVREPYLVYLFGLPITQEAAAGITAKQQAVVDSLGGAVSGRKPLTFLNPAESAAAAFAPEALARLRQIKADRDPHGVIRGNFPVNG</sequence>
<dbReference type="InterPro" id="IPR050416">
    <property type="entry name" value="FAD-linked_Oxidoreductase"/>
</dbReference>
<evidence type="ECO:0000313" key="8">
    <source>
        <dbReference type="Proteomes" id="UP000323454"/>
    </source>
</evidence>
<evidence type="ECO:0000256" key="5">
    <source>
        <dbReference type="ARBA" id="ARBA00023002"/>
    </source>
</evidence>
<dbReference type="InterPro" id="IPR016167">
    <property type="entry name" value="FAD-bd_PCMH_sub1"/>
</dbReference>
<comment type="cofactor">
    <cofactor evidence="1">
        <name>FAD</name>
        <dbReference type="ChEBI" id="CHEBI:57692"/>
    </cofactor>
</comment>
<evidence type="ECO:0000256" key="1">
    <source>
        <dbReference type="ARBA" id="ARBA00001974"/>
    </source>
</evidence>
<evidence type="ECO:0000256" key="4">
    <source>
        <dbReference type="ARBA" id="ARBA00022827"/>
    </source>
</evidence>
<dbReference type="Gene3D" id="3.30.43.10">
    <property type="entry name" value="Uridine Diphospho-n-acetylenolpyruvylglucosamine Reductase, domain 2"/>
    <property type="match status" value="1"/>
</dbReference>
<comment type="caution">
    <text evidence="7">The sequence shown here is derived from an EMBL/GenBank/DDBJ whole genome shotgun (WGS) entry which is preliminary data.</text>
</comment>
<comment type="similarity">
    <text evidence="2">Belongs to the oxygen-dependent FAD-linked oxidoreductase family.</text>
</comment>
<evidence type="ECO:0000256" key="2">
    <source>
        <dbReference type="ARBA" id="ARBA00005466"/>
    </source>
</evidence>
<dbReference type="PANTHER" id="PTHR42973">
    <property type="entry name" value="BINDING OXIDOREDUCTASE, PUTATIVE (AFU_ORTHOLOGUE AFUA_1G17690)-RELATED"/>
    <property type="match status" value="1"/>
</dbReference>
<dbReference type="Pfam" id="PF01565">
    <property type="entry name" value="FAD_binding_4"/>
    <property type="match status" value="1"/>
</dbReference>
<dbReference type="InterPro" id="IPR016166">
    <property type="entry name" value="FAD-bd_PCMH"/>
</dbReference>
<evidence type="ECO:0000256" key="3">
    <source>
        <dbReference type="ARBA" id="ARBA00022630"/>
    </source>
</evidence>
<dbReference type="OrthoDB" id="5169292at2"/>
<accession>A0A5B2WZV0</accession>
<dbReference type="GO" id="GO:0071949">
    <property type="term" value="F:FAD binding"/>
    <property type="evidence" value="ECO:0007669"/>
    <property type="project" value="InterPro"/>
</dbReference>
<name>A0A5B2WZV0_9PSEU</name>
<dbReference type="PANTHER" id="PTHR42973:SF39">
    <property type="entry name" value="FAD-BINDING PCMH-TYPE DOMAIN-CONTAINING PROTEIN"/>
    <property type="match status" value="1"/>
</dbReference>
<proteinExistence type="inferred from homology"/>
<dbReference type="AlphaFoldDB" id="A0A5B2WZV0"/>
<dbReference type="Proteomes" id="UP000323454">
    <property type="component" value="Unassembled WGS sequence"/>
</dbReference>
<dbReference type="EMBL" id="VUOB01000051">
    <property type="protein sequence ID" value="KAA2256530.1"/>
    <property type="molecule type" value="Genomic_DNA"/>
</dbReference>
<organism evidence="7 8">
    <name type="scientific">Solihabitans fulvus</name>
    <dbReference type="NCBI Taxonomy" id="1892852"/>
    <lineage>
        <taxon>Bacteria</taxon>
        <taxon>Bacillati</taxon>
        <taxon>Actinomycetota</taxon>
        <taxon>Actinomycetes</taxon>
        <taxon>Pseudonocardiales</taxon>
        <taxon>Pseudonocardiaceae</taxon>
        <taxon>Solihabitans</taxon>
    </lineage>
</organism>
<dbReference type="Gene3D" id="3.40.462.20">
    <property type="match status" value="1"/>
</dbReference>
<dbReference type="InterPro" id="IPR036318">
    <property type="entry name" value="FAD-bd_PCMH-like_sf"/>
</dbReference>
<protein>
    <submittedName>
        <fullName evidence="7">FAD-binding oxidoreductase</fullName>
    </submittedName>
</protein>
<dbReference type="InterPro" id="IPR006094">
    <property type="entry name" value="Oxid_FAD_bind_N"/>
</dbReference>
<keyword evidence="3" id="KW-0285">Flavoprotein</keyword>
<dbReference type="SUPFAM" id="SSF56176">
    <property type="entry name" value="FAD-binding/transporter-associated domain-like"/>
    <property type="match status" value="1"/>
</dbReference>
<keyword evidence="4" id="KW-0274">FAD</keyword>
<reference evidence="7 8" key="1">
    <citation type="submission" date="2019-09" db="EMBL/GenBank/DDBJ databases">
        <title>Goodfellowia gen. nov., a new genus of the Pseudonocardineae related to Actinoalloteichus, containing Goodfellowia coeruleoviolacea gen. nov., comb. nov. gen. nov., comb. nov.</title>
        <authorList>
            <person name="Labeda D."/>
        </authorList>
    </citation>
    <scope>NUCLEOTIDE SEQUENCE [LARGE SCALE GENOMIC DNA]</scope>
    <source>
        <strain evidence="7 8">AN110305</strain>
    </source>
</reference>